<keyword evidence="3" id="KW-1185">Reference proteome</keyword>
<gene>
    <name evidence="2" type="ORF">K469DRAFT_591250</name>
</gene>
<proteinExistence type="predicted"/>
<dbReference type="EMBL" id="ML994656">
    <property type="protein sequence ID" value="KAF2180819.1"/>
    <property type="molecule type" value="Genomic_DNA"/>
</dbReference>
<protein>
    <recommendedName>
        <fullName evidence="4">Ricin B lectin domain-containing protein</fullName>
    </recommendedName>
</protein>
<evidence type="ECO:0000313" key="2">
    <source>
        <dbReference type="EMBL" id="KAF2180819.1"/>
    </source>
</evidence>
<feature type="region of interest" description="Disordered" evidence="1">
    <location>
        <begin position="168"/>
        <end position="209"/>
    </location>
</feature>
<dbReference type="AlphaFoldDB" id="A0A6A6DRI6"/>
<name>A0A6A6DRI6_9PEZI</name>
<reference evidence="2" key="1">
    <citation type="journal article" date="2020" name="Stud. Mycol.">
        <title>101 Dothideomycetes genomes: a test case for predicting lifestyles and emergence of pathogens.</title>
        <authorList>
            <person name="Haridas S."/>
            <person name="Albert R."/>
            <person name="Binder M."/>
            <person name="Bloem J."/>
            <person name="Labutti K."/>
            <person name="Salamov A."/>
            <person name="Andreopoulos B."/>
            <person name="Baker S."/>
            <person name="Barry K."/>
            <person name="Bills G."/>
            <person name="Bluhm B."/>
            <person name="Cannon C."/>
            <person name="Castanera R."/>
            <person name="Culley D."/>
            <person name="Daum C."/>
            <person name="Ezra D."/>
            <person name="Gonzalez J."/>
            <person name="Henrissat B."/>
            <person name="Kuo A."/>
            <person name="Liang C."/>
            <person name="Lipzen A."/>
            <person name="Lutzoni F."/>
            <person name="Magnuson J."/>
            <person name="Mondo S."/>
            <person name="Nolan M."/>
            <person name="Ohm R."/>
            <person name="Pangilinan J."/>
            <person name="Park H.-J."/>
            <person name="Ramirez L."/>
            <person name="Alfaro M."/>
            <person name="Sun H."/>
            <person name="Tritt A."/>
            <person name="Yoshinaga Y."/>
            <person name="Zwiers L.-H."/>
            <person name="Turgeon B."/>
            <person name="Goodwin S."/>
            <person name="Spatafora J."/>
            <person name="Crous P."/>
            <person name="Grigoriev I."/>
        </authorList>
    </citation>
    <scope>NUCLEOTIDE SEQUENCE</scope>
    <source>
        <strain evidence="2">CBS 207.26</strain>
    </source>
</reference>
<evidence type="ECO:0008006" key="4">
    <source>
        <dbReference type="Google" id="ProtNLM"/>
    </source>
</evidence>
<organism evidence="2 3">
    <name type="scientific">Zopfia rhizophila CBS 207.26</name>
    <dbReference type="NCBI Taxonomy" id="1314779"/>
    <lineage>
        <taxon>Eukaryota</taxon>
        <taxon>Fungi</taxon>
        <taxon>Dikarya</taxon>
        <taxon>Ascomycota</taxon>
        <taxon>Pezizomycotina</taxon>
        <taxon>Dothideomycetes</taxon>
        <taxon>Dothideomycetes incertae sedis</taxon>
        <taxon>Zopfiaceae</taxon>
        <taxon>Zopfia</taxon>
    </lineage>
</organism>
<evidence type="ECO:0000256" key="1">
    <source>
        <dbReference type="SAM" id="MobiDB-lite"/>
    </source>
</evidence>
<dbReference type="Proteomes" id="UP000800200">
    <property type="component" value="Unassembled WGS sequence"/>
</dbReference>
<dbReference type="OrthoDB" id="4158815at2759"/>
<accession>A0A6A6DRI6</accession>
<feature type="compositionally biased region" description="Low complexity" evidence="1">
    <location>
        <begin position="170"/>
        <end position="209"/>
    </location>
</feature>
<feature type="non-terminal residue" evidence="2">
    <location>
        <position position="1"/>
    </location>
</feature>
<sequence>VANFDSNQWYQLLVHQKDDASSTGMNLWSDGKAGAVFFENRNLDKGGQKWQLFPFNSSTYVHRCKEGGPTAFLGANFYFREESGYLVKINISQDSIYWTICAWGHGTKTMLTRAVYIFPMAQRETDWHLHKKRNSQMAMSSNITTPQNGQRFSFKKIEAINNQTYSAMDTPSSTITSPATPSATASQTNTTSIASAASETSTANPSSGLNGLSSGASAAIGASIGAVALICHRRRGTCVLAVTETTRIESL</sequence>
<evidence type="ECO:0000313" key="3">
    <source>
        <dbReference type="Proteomes" id="UP000800200"/>
    </source>
</evidence>